<dbReference type="PROSITE" id="PS00914">
    <property type="entry name" value="SYNTAXIN"/>
    <property type="match status" value="1"/>
</dbReference>
<evidence type="ECO:0000259" key="5">
    <source>
        <dbReference type="PROSITE" id="PS50192"/>
    </source>
</evidence>
<comment type="caution">
    <text evidence="6">The sequence shown here is derived from an EMBL/GenBank/DDBJ whole genome shotgun (WGS) entry which is preliminary data.</text>
</comment>
<dbReference type="InterPro" id="IPR006011">
    <property type="entry name" value="Syntaxin_N"/>
</dbReference>
<dbReference type="EMBL" id="JAHFZB010000005">
    <property type="protein sequence ID" value="KAK6489771.1"/>
    <property type="molecule type" value="Genomic_DNA"/>
</dbReference>
<feature type="non-terminal residue" evidence="6">
    <location>
        <position position="1"/>
    </location>
</feature>
<gene>
    <name evidence="6" type="ORF">HHUSO_G6685</name>
</gene>
<dbReference type="Pfam" id="PF05739">
    <property type="entry name" value="SNARE"/>
    <property type="match status" value="1"/>
</dbReference>
<organism evidence="6 7">
    <name type="scientific">Huso huso</name>
    <name type="common">Beluga</name>
    <name type="synonym">Acipenser huso</name>
    <dbReference type="NCBI Taxonomy" id="61971"/>
    <lineage>
        <taxon>Eukaryota</taxon>
        <taxon>Metazoa</taxon>
        <taxon>Chordata</taxon>
        <taxon>Craniata</taxon>
        <taxon>Vertebrata</taxon>
        <taxon>Euteleostomi</taxon>
        <taxon>Actinopterygii</taxon>
        <taxon>Chondrostei</taxon>
        <taxon>Acipenseriformes</taxon>
        <taxon>Acipenseridae</taxon>
        <taxon>Huso</taxon>
    </lineage>
</organism>
<dbReference type="PANTHER" id="PTHR19957">
    <property type="entry name" value="SYNTAXIN"/>
    <property type="match status" value="1"/>
</dbReference>
<dbReference type="InterPro" id="IPR010989">
    <property type="entry name" value="SNARE"/>
</dbReference>
<dbReference type="CDD" id="cd00179">
    <property type="entry name" value="SynN"/>
    <property type="match status" value="1"/>
</dbReference>
<keyword evidence="2 4" id="KW-0175">Coiled coil</keyword>
<dbReference type="InterPro" id="IPR000727">
    <property type="entry name" value="T_SNARE_dom"/>
</dbReference>
<sequence>IAGKMKDRFNDLLEISKNSSQEKSPDEVDNNVEMVQETIVFDEDHIMEEVYKEVQSVRRENEVLRVDIKRLGKQNNRFLTSMRRISSIKRDSSAIARDIKTRGEGIYKRLQKMEAFSKDTEAKYGVNSALSRIVRAQHLALSRGFRDAMFEYNEAEMLQRDNCKTRIQRQLEIMGKDISGEQIEDMIENGKWDVFSGNLLTDGKVARSALNEIENRHKELLELESRVRDVHDLFLQMALLVEEQGDMLDNIETNVLETENYLGEARTQIKKAVEYKRNNPCRKLCCCCFPCCQ</sequence>
<dbReference type="PANTHER" id="PTHR19957:SF30">
    <property type="entry name" value="SYNTAXIN-11"/>
    <property type="match status" value="1"/>
</dbReference>
<dbReference type="PROSITE" id="PS50192">
    <property type="entry name" value="T_SNARE"/>
    <property type="match status" value="1"/>
</dbReference>
<evidence type="ECO:0000256" key="1">
    <source>
        <dbReference type="ARBA" id="ARBA00009063"/>
    </source>
</evidence>
<dbReference type="SMART" id="SM00503">
    <property type="entry name" value="SynN"/>
    <property type="match status" value="1"/>
</dbReference>
<evidence type="ECO:0000256" key="2">
    <source>
        <dbReference type="ARBA" id="ARBA00023054"/>
    </source>
</evidence>
<evidence type="ECO:0000256" key="3">
    <source>
        <dbReference type="RuleBase" id="RU003858"/>
    </source>
</evidence>
<reference evidence="6 7" key="1">
    <citation type="submission" date="2021-05" db="EMBL/GenBank/DDBJ databases">
        <authorList>
            <person name="Zahm M."/>
            <person name="Klopp C."/>
            <person name="Cabau C."/>
            <person name="Kuhl H."/>
            <person name="Suciu R."/>
            <person name="Ciorpac M."/>
            <person name="Holostenco D."/>
            <person name="Gessner J."/>
            <person name="Wuertz S."/>
            <person name="Hohne C."/>
            <person name="Stock M."/>
            <person name="Gislard M."/>
            <person name="Lluch J."/>
            <person name="Milhes M."/>
            <person name="Lampietro C."/>
            <person name="Lopez Roques C."/>
            <person name="Donnadieu C."/>
            <person name="Du K."/>
            <person name="Schartl M."/>
            <person name="Guiguen Y."/>
        </authorList>
    </citation>
    <scope>NUCLEOTIDE SEQUENCE [LARGE SCALE GENOMIC DNA]</scope>
    <source>
        <strain evidence="6">Hh-F2</strain>
        <tissue evidence="6">Blood</tissue>
    </source>
</reference>
<protein>
    <submittedName>
        <fullName evidence="6">Syntaxin-11-like isoform X1</fullName>
    </submittedName>
</protein>
<name>A0ABR0ZY69_HUSHU</name>
<comment type="similarity">
    <text evidence="1 3">Belongs to the syntaxin family.</text>
</comment>
<dbReference type="Gene3D" id="1.20.58.70">
    <property type="match status" value="1"/>
</dbReference>
<feature type="domain" description="T-SNARE coiled-coil homology" evidence="5">
    <location>
        <begin position="210"/>
        <end position="272"/>
    </location>
</feature>
<dbReference type="Gene3D" id="1.20.5.110">
    <property type="match status" value="1"/>
</dbReference>
<dbReference type="SMART" id="SM00397">
    <property type="entry name" value="t_SNARE"/>
    <property type="match status" value="1"/>
</dbReference>
<keyword evidence="7" id="KW-1185">Reference proteome</keyword>
<evidence type="ECO:0000313" key="6">
    <source>
        <dbReference type="EMBL" id="KAK6489771.1"/>
    </source>
</evidence>
<dbReference type="InterPro" id="IPR006012">
    <property type="entry name" value="Syntaxin/epimorphin_CS"/>
</dbReference>
<feature type="coiled-coil region" evidence="4">
    <location>
        <begin position="47"/>
        <end position="74"/>
    </location>
</feature>
<proteinExistence type="inferred from homology"/>
<dbReference type="InterPro" id="IPR045242">
    <property type="entry name" value="Syntaxin"/>
</dbReference>
<evidence type="ECO:0000313" key="7">
    <source>
        <dbReference type="Proteomes" id="UP001369086"/>
    </source>
</evidence>
<evidence type="ECO:0000256" key="4">
    <source>
        <dbReference type="SAM" id="Coils"/>
    </source>
</evidence>
<accession>A0ABR0ZY69</accession>
<dbReference type="Pfam" id="PF00804">
    <property type="entry name" value="Syntaxin"/>
    <property type="match status" value="1"/>
</dbReference>
<dbReference type="Proteomes" id="UP001369086">
    <property type="component" value="Unassembled WGS sequence"/>
</dbReference>
<dbReference type="SUPFAM" id="SSF47661">
    <property type="entry name" value="t-snare proteins"/>
    <property type="match status" value="1"/>
</dbReference>